<protein>
    <submittedName>
        <fullName evidence="1">Uncharacterized protein</fullName>
    </submittedName>
</protein>
<dbReference type="RefSeq" id="WP_063183097.1">
    <property type="nucleotide sequence ID" value="NZ_LQRA01000057.1"/>
</dbReference>
<organism evidence="1 2">
    <name type="scientific">Paenibacillus elgii</name>
    <dbReference type="NCBI Taxonomy" id="189691"/>
    <lineage>
        <taxon>Bacteria</taxon>
        <taxon>Bacillati</taxon>
        <taxon>Bacillota</taxon>
        <taxon>Bacilli</taxon>
        <taxon>Bacillales</taxon>
        <taxon>Paenibacillaceae</taxon>
        <taxon>Paenibacillus</taxon>
    </lineage>
</organism>
<proteinExistence type="predicted"/>
<dbReference type="AlphaFoldDB" id="A0A163XND0"/>
<reference evidence="2" key="1">
    <citation type="submission" date="2016-01" db="EMBL/GenBank/DDBJ databases">
        <title>Draft genome of Chromobacterium sp. F49.</title>
        <authorList>
            <person name="Hong K.W."/>
        </authorList>
    </citation>
    <scope>NUCLEOTIDE SEQUENCE [LARGE SCALE GENOMIC DNA]</scope>
    <source>
        <strain evidence="2">M63</strain>
    </source>
</reference>
<dbReference type="EMBL" id="LQRA01000057">
    <property type="protein sequence ID" value="KZE78173.1"/>
    <property type="molecule type" value="Genomic_DNA"/>
</dbReference>
<evidence type="ECO:0000313" key="1">
    <source>
        <dbReference type="EMBL" id="KZE78173.1"/>
    </source>
</evidence>
<comment type="caution">
    <text evidence="1">The sequence shown here is derived from an EMBL/GenBank/DDBJ whole genome shotgun (WGS) entry which is preliminary data.</text>
</comment>
<gene>
    <name evidence="1" type="ORF">AV654_19550</name>
</gene>
<dbReference type="Proteomes" id="UP000076563">
    <property type="component" value="Unassembled WGS sequence"/>
</dbReference>
<accession>A0A163XND0</accession>
<name>A0A163XND0_9BACL</name>
<dbReference type="OrthoDB" id="9995085at2"/>
<sequence length="135" mass="15613">MVEDEMTGYLKGRFLRQINESQRVLNFFVKSNGYYNEKKMRYEPLEYPFETWLNELIDKVSVIPRDSLVTVRFSLFPKRKEIDGKSVNYVVLKALSVTNWAGSKGGETANEEGEQVEWKLNFGSSELSPEGSEWG</sequence>
<keyword evidence="2" id="KW-1185">Reference proteome</keyword>
<evidence type="ECO:0000313" key="2">
    <source>
        <dbReference type="Proteomes" id="UP000076563"/>
    </source>
</evidence>